<feature type="transmembrane region" description="Helical" evidence="9">
    <location>
        <begin position="524"/>
        <end position="545"/>
    </location>
</feature>
<dbReference type="NCBIfam" id="NF038066">
    <property type="entry name" value="MptB"/>
    <property type="match status" value="1"/>
</dbReference>
<dbReference type="GO" id="GO:0016757">
    <property type="term" value="F:glycosyltransferase activity"/>
    <property type="evidence" value="ECO:0007669"/>
    <property type="project" value="UniProtKB-KW"/>
</dbReference>
<organism evidence="10 11">
    <name type="scientific">Corynebacterium glaucum</name>
    <dbReference type="NCBI Taxonomy" id="187491"/>
    <lineage>
        <taxon>Bacteria</taxon>
        <taxon>Bacillati</taxon>
        <taxon>Actinomycetota</taxon>
        <taxon>Actinomycetes</taxon>
        <taxon>Mycobacteriales</taxon>
        <taxon>Corynebacteriaceae</taxon>
        <taxon>Corynebacterium</taxon>
    </lineage>
</organism>
<feature type="transmembrane region" description="Helical" evidence="9">
    <location>
        <begin position="41"/>
        <end position="63"/>
    </location>
</feature>
<feature type="transmembrane region" description="Helical" evidence="9">
    <location>
        <begin position="426"/>
        <end position="448"/>
    </location>
</feature>
<evidence type="ECO:0000256" key="3">
    <source>
        <dbReference type="ARBA" id="ARBA00022679"/>
    </source>
</evidence>
<comment type="subcellular location">
    <subcellularLocation>
        <location evidence="1">Membrane</location>
        <topology evidence="1">Multi-pass membrane protein</topology>
    </subcellularLocation>
</comment>
<evidence type="ECO:0000256" key="1">
    <source>
        <dbReference type="ARBA" id="ARBA00004141"/>
    </source>
</evidence>
<dbReference type="EMBL" id="CP019688">
    <property type="protein sequence ID" value="AQQ15291.1"/>
    <property type="molecule type" value="Genomic_DNA"/>
</dbReference>
<feature type="compositionally biased region" description="Low complexity" evidence="8">
    <location>
        <begin position="13"/>
        <end position="22"/>
    </location>
</feature>
<evidence type="ECO:0000256" key="9">
    <source>
        <dbReference type="SAM" id="Phobius"/>
    </source>
</evidence>
<evidence type="ECO:0000256" key="5">
    <source>
        <dbReference type="ARBA" id="ARBA00022989"/>
    </source>
</evidence>
<keyword evidence="6 9" id="KW-0472">Membrane</keyword>
<reference evidence="10 11" key="1">
    <citation type="submission" date="2016-12" db="EMBL/GenBank/DDBJ databases">
        <authorList>
            <person name="Song W.-J."/>
            <person name="Kurnit D.M."/>
        </authorList>
    </citation>
    <scope>NUCLEOTIDE SEQUENCE [LARGE SCALE GENOMIC DNA]</scope>
    <source>
        <strain evidence="10 11">DSM 30827</strain>
    </source>
</reference>
<evidence type="ECO:0008006" key="12">
    <source>
        <dbReference type="Google" id="ProtNLM"/>
    </source>
</evidence>
<feature type="transmembrane region" description="Helical" evidence="9">
    <location>
        <begin position="354"/>
        <end position="380"/>
    </location>
</feature>
<keyword evidence="4 9" id="KW-0812">Transmembrane</keyword>
<dbReference type="Proteomes" id="UP000217209">
    <property type="component" value="Chromosome"/>
</dbReference>
<keyword evidence="3" id="KW-0808">Transferase</keyword>
<gene>
    <name evidence="10" type="ORF">CGLAU_06645</name>
</gene>
<feature type="transmembrane region" description="Helical" evidence="9">
    <location>
        <begin position="455"/>
        <end position="475"/>
    </location>
</feature>
<feature type="transmembrane region" description="Helical" evidence="9">
    <location>
        <begin position="495"/>
        <end position="512"/>
    </location>
</feature>
<keyword evidence="2" id="KW-0328">Glycosyltransferase</keyword>
<dbReference type="InterPro" id="IPR049829">
    <property type="entry name" value="MptA/B-like"/>
</dbReference>
<evidence type="ECO:0000256" key="7">
    <source>
        <dbReference type="ARBA" id="ARBA00043987"/>
    </source>
</evidence>
<name>A0A1Q2HWR3_9CORY</name>
<keyword evidence="5 9" id="KW-1133">Transmembrane helix</keyword>
<proteinExistence type="inferred from homology"/>
<evidence type="ECO:0000313" key="11">
    <source>
        <dbReference type="Proteomes" id="UP000217209"/>
    </source>
</evidence>
<evidence type="ECO:0000256" key="2">
    <source>
        <dbReference type="ARBA" id="ARBA00022676"/>
    </source>
</evidence>
<dbReference type="Pfam" id="PF26314">
    <property type="entry name" value="MptA_B_family"/>
    <property type="match status" value="1"/>
</dbReference>
<evidence type="ECO:0000256" key="6">
    <source>
        <dbReference type="ARBA" id="ARBA00023136"/>
    </source>
</evidence>
<feature type="transmembrane region" description="Helical" evidence="9">
    <location>
        <begin position="314"/>
        <end position="333"/>
    </location>
</feature>
<keyword evidence="11" id="KW-1185">Reference proteome</keyword>
<feature type="transmembrane region" description="Helical" evidence="9">
    <location>
        <begin position="209"/>
        <end position="232"/>
    </location>
</feature>
<protein>
    <recommendedName>
        <fullName evidence="12">Alpha-(1-&gt;6)-mannopyranosyltransferase A</fullName>
    </recommendedName>
</protein>
<feature type="transmembrane region" description="Helical" evidence="9">
    <location>
        <begin position="121"/>
        <end position="140"/>
    </location>
</feature>
<dbReference type="KEGG" id="cgv:CGLAU_06645"/>
<dbReference type="GO" id="GO:0016020">
    <property type="term" value="C:membrane"/>
    <property type="evidence" value="ECO:0007669"/>
    <property type="project" value="UniProtKB-SubCell"/>
</dbReference>
<evidence type="ECO:0000256" key="4">
    <source>
        <dbReference type="ARBA" id="ARBA00022692"/>
    </source>
</evidence>
<feature type="transmembrane region" description="Helical" evidence="9">
    <location>
        <begin position="83"/>
        <end position="109"/>
    </location>
</feature>
<evidence type="ECO:0000313" key="10">
    <source>
        <dbReference type="EMBL" id="AQQ15291.1"/>
    </source>
</evidence>
<comment type="similarity">
    <text evidence="7">Belongs to the MptA/B family.</text>
</comment>
<sequence length="554" mass="57883">MRNALPRMGNPGSRSSSLHDSSGVGTGAGEASISEKKLLFLLRWLGAVGALLMGLGGLGGGALPVVDNPWFGLPGGALMGRMMLASSSVVLVGVGLMVAAWLMMAPLIGVGRSPARVPARVMVGTFIAWTAPLLITAPLFTQDIYSYLAQGSIVRQGIDPYSAGPVELLGAEHHLARSVPFIWAESPSPYGPVALGIAAGISALTNDDIFAGVLTHRAISFFFVLIAAWATVALAKRCNVHPTTALWLGVCNPLTILHLIGGIHNEAIMAAFMLVGLEVAFRGLERLDRHGLGDAAGWALFVLSGALLTCGGLVKVTGFVALGFTGMALARVLRARMNSRMNSRRGMRGRARALVAAAIAAAVGLQAAVLAATAVVSSWVSGIGFGWVTGQGGAAEIRSWMSVTTDIGIAASQMAMRLGLGDHSDAMLLVTRGAGLLVAGAFMIRMLWATFTGGIHPIGGLGVSMLVLVALFPVVHPWYPLWALLPLAAWANRPAFRTAVAVISATFCFLVLSRGLALPPDAVATIYTTAAACFSVLALCVWIWWQRRGRLALR</sequence>
<dbReference type="AlphaFoldDB" id="A0A1Q2HWR3"/>
<evidence type="ECO:0000256" key="8">
    <source>
        <dbReference type="SAM" id="MobiDB-lite"/>
    </source>
</evidence>
<feature type="region of interest" description="Disordered" evidence="8">
    <location>
        <begin position="1"/>
        <end position="26"/>
    </location>
</feature>
<accession>A0A1Q2HWR3</accession>